<dbReference type="STRING" id="4829.A0A163JKJ1"/>
<dbReference type="Pfam" id="PF20789">
    <property type="entry name" value="4HBT_3C"/>
    <property type="match status" value="1"/>
</dbReference>
<reference evidence="6" key="1">
    <citation type="submission" date="2016-04" db="EMBL/GenBank/DDBJ databases">
        <authorList>
            <person name="Evans L.H."/>
            <person name="Alamgir A."/>
            <person name="Owens N."/>
            <person name="Weber N.D."/>
            <person name="Virtaneva K."/>
            <person name="Barbian K."/>
            <person name="Babar A."/>
            <person name="Rosenke K."/>
        </authorList>
    </citation>
    <scope>NUCLEOTIDE SEQUENCE [LARGE SCALE GENOMIC DNA]</scope>
    <source>
        <strain evidence="6">CBS 101.48</strain>
    </source>
</reference>
<dbReference type="AlphaFoldDB" id="A0A163JKJ1"/>
<dbReference type="PANTHER" id="PTHR11066">
    <property type="entry name" value="ACYL-COA THIOESTERASE"/>
    <property type="match status" value="1"/>
</dbReference>
<dbReference type="OMA" id="QVWFRTN"/>
<evidence type="ECO:0000256" key="1">
    <source>
        <dbReference type="ARBA" id="ARBA00006538"/>
    </source>
</evidence>
<evidence type="ECO:0000256" key="3">
    <source>
        <dbReference type="SAM" id="MobiDB-lite"/>
    </source>
</evidence>
<dbReference type="InterPro" id="IPR049450">
    <property type="entry name" value="ACOT8-like_C"/>
</dbReference>
<feature type="domain" description="Acyl-CoA thioesterase-like C-terminal" evidence="5">
    <location>
        <begin position="196"/>
        <end position="312"/>
    </location>
</feature>
<feature type="region of interest" description="Disordered" evidence="3">
    <location>
        <begin position="192"/>
        <end position="212"/>
    </location>
</feature>
<keyword evidence="7" id="KW-1185">Reference proteome</keyword>
<proteinExistence type="inferred from homology"/>
<evidence type="ECO:0000256" key="2">
    <source>
        <dbReference type="ARBA" id="ARBA00022801"/>
    </source>
</evidence>
<gene>
    <name evidence="6" type="primary">ABSGL_09438.1 scaffold 11253</name>
</gene>
<dbReference type="GO" id="GO:0047617">
    <property type="term" value="F:fatty acyl-CoA hydrolase activity"/>
    <property type="evidence" value="ECO:0007669"/>
    <property type="project" value="InterPro"/>
</dbReference>
<dbReference type="InParanoid" id="A0A163JKJ1"/>
<keyword evidence="2" id="KW-0378">Hydrolase</keyword>
<feature type="compositionally biased region" description="Basic and acidic residues" evidence="3">
    <location>
        <begin position="192"/>
        <end position="209"/>
    </location>
</feature>
<evidence type="ECO:0000259" key="5">
    <source>
        <dbReference type="Pfam" id="PF20789"/>
    </source>
</evidence>
<dbReference type="CDD" id="cd03444">
    <property type="entry name" value="Thioesterase_II_repeat1"/>
    <property type="match status" value="1"/>
</dbReference>
<dbReference type="InterPro" id="IPR049449">
    <property type="entry name" value="TesB_ACOT8-like_N"/>
</dbReference>
<dbReference type="Proteomes" id="UP000078561">
    <property type="component" value="Unassembled WGS sequence"/>
</dbReference>
<dbReference type="EMBL" id="LT554210">
    <property type="protein sequence ID" value="SAM03596.1"/>
    <property type="molecule type" value="Genomic_DNA"/>
</dbReference>
<dbReference type="Gene3D" id="2.40.160.210">
    <property type="entry name" value="Acyl-CoA thioesterase, double hotdog domain"/>
    <property type="match status" value="1"/>
</dbReference>
<organism evidence="6">
    <name type="scientific">Absidia glauca</name>
    <name type="common">Pin mould</name>
    <dbReference type="NCBI Taxonomy" id="4829"/>
    <lineage>
        <taxon>Eukaryota</taxon>
        <taxon>Fungi</taxon>
        <taxon>Fungi incertae sedis</taxon>
        <taxon>Mucoromycota</taxon>
        <taxon>Mucoromycotina</taxon>
        <taxon>Mucoromycetes</taxon>
        <taxon>Mucorales</taxon>
        <taxon>Cunninghamellaceae</taxon>
        <taxon>Absidia</taxon>
    </lineage>
</organism>
<dbReference type="SUPFAM" id="SSF54637">
    <property type="entry name" value="Thioesterase/thiol ester dehydrase-isomerase"/>
    <property type="match status" value="2"/>
</dbReference>
<evidence type="ECO:0000313" key="6">
    <source>
        <dbReference type="EMBL" id="SAM03596.1"/>
    </source>
</evidence>
<sequence>MHSYFPSVVSFSNTKDSIQSPPNDSDDYGQQLADAVDVQEIDTNLYASKQLWLPLGSRGAFGGQIVAQALRAAFHTTPKTFMVHSLHSYFILPGDVSIPMLYEVIPLRDGRSFATRFVRAKQRGKAIFVCTCSFTKTSDEISVEHQSTMPNVPEPDAVKSAEELLEQALTKNNLTAKYRDYLQKRIDEERPVDYRDVDPQDIKDNDRRNNGNLQRSARWCKTRGRLADDPQLHACVIAYISDSAFLFTAAKATGIPRRGFGMMASLDHSIYFHKDMRADECPRSGDGRGVSFGRIYTKGGMLAVTTSQEGLIRLTKTQQEKLRLENGDSKL</sequence>
<dbReference type="InterPro" id="IPR042171">
    <property type="entry name" value="Acyl-CoA_hotdog"/>
</dbReference>
<evidence type="ECO:0000313" key="7">
    <source>
        <dbReference type="Proteomes" id="UP000078561"/>
    </source>
</evidence>
<dbReference type="InterPro" id="IPR003703">
    <property type="entry name" value="Acyl_CoA_thio"/>
</dbReference>
<dbReference type="Pfam" id="PF13622">
    <property type="entry name" value="4HBT_3"/>
    <property type="match status" value="1"/>
</dbReference>
<feature type="domain" description="Acyl-CoA thioesterase-like N-terminal HotDog" evidence="4">
    <location>
        <begin position="56"/>
        <end position="135"/>
    </location>
</feature>
<evidence type="ECO:0008006" key="8">
    <source>
        <dbReference type="Google" id="ProtNLM"/>
    </source>
</evidence>
<dbReference type="CDD" id="cd03445">
    <property type="entry name" value="Thioesterase_II_repeat2"/>
    <property type="match status" value="1"/>
</dbReference>
<dbReference type="OrthoDB" id="68328at2759"/>
<evidence type="ECO:0000259" key="4">
    <source>
        <dbReference type="Pfam" id="PF13622"/>
    </source>
</evidence>
<dbReference type="GO" id="GO:0009062">
    <property type="term" value="P:fatty acid catabolic process"/>
    <property type="evidence" value="ECO:0007669"/>
    <property type="project" value="TreeGrafter"/>
</dbReference>
<protein>
    <recommendedName>
        <fullName evidence="8">Acyl-CoA thioesterase II</fullName>
    </recommendedName>
</protein>
<name>A0A163JKJ1_ABSGL</name>
<dbReference type="PANTHER" id="PTHR11066:SF34">
    <property type="entry name" value="ACYL-COENZYME A THIOESTERASE 8"/>
    <property type="match status" value="1"/>
</dbReference>
<accession>A0A163JKJ1</accession>
<comment type="similarity">
    <text evidence="1">Belongs to the C/M/P thioester hydrolase family.</text>
</comment>
<dbReference type="GO" id="GO:0005782">
    <property type="term" value="C:peroxisomal matrix"/>
    <property type="evidence" value="ECO:0007669"/>
    <property type="project" value="UniProtKB-SubCell"/>
</dbReference>
<dbReference type="InterPro" id="IPR029069">
    <property type="entry name" value="HotDog_dom_sf"/>
</dbReference>
<dbReference type="GO" id="GO:0006637">
    <property type="term" value="P:acyl-CoA metabolic process"/>
    <property type="evidence" value="ECO:0007669"/>
    <property type="project" value="InterPro"/>
</dbReference>